<comment type="subcellular location">
    <subcellularLocation>
        <location evidence="2">Membrane</location>
    </subcellularLocation>
</comment>
<dbReference type="PRINTS" id="PR00344">
    <property type="entry name" value="BCTRLSENSOR"/>
</dbReference>
<keyword evidence="10" id="KW-0812">Transmembrane</keyword>
<dbReference type="Pfam" id="PF02518">
    <property type="entry name" value="HATPase_c"/>
    <property type="match status" value="1"/>
</dbReference>
<dbReference type="InterPro" id="IPR003661">
    <property type="entry name" value="HisK_dim/P_dom"/>
</dbReference>
<dbReference type="InterPro" id="IPR003660">
    <property type="entry name" value="HAMP_dom"/>
</dbReference>
<evidence type="ECO:0000256" key="3">
    <source>
        <dbReference type="ARBA" id="ARBA00012438"/>
    </source>
</evidence>
<evidence type="ECO:0000256" key="9">
    <source>
        <dbReference type="ARBA" id="ARBA00023012"/>
    </source>
</evidence>
<keyword evidence="14" id="KW-1185">Reference proteome</keyword>
<dbReference type="InterPro" id="IPR004358">
    <property type="entry name" value="Sig_transdc_His_kin-like_C"/>
</dbReference>
<dbReference type="SMART" id="SM00387">
    <property type="entry name" value="HATPase_c"/>
    <property type="match status" value="1"/>
</dbReference>
<dbReference type="InterPro" id="IPR036097">
    <property type="entry name" value="HisK_dim/P_sf"/>
</dbReference>
<dbReference type="SMART" id="SM00304">
    <property type="entry name" value="HAMP"/>
    <property type="match status" value="1"/>
</dbReference>
<evidence type="ECO:0000256" key="8">
    <source>
        <dbReference type="ARBA" id="ARBA00022840"/>
    </source>
</evidence>
<evidence type="ECO:0000256" key="4">
    <source>
        <dbReference type="ARBA" id="ARBA00022553"/>
    </source>
</evidence>
<name>A0A6P1E2D7_9GAMM</name>
<dbReference type="Pfam" id="PF00512">
    <property type="entry name" value="HisKA"/>
    <property type="match status" value="1"/>
</dbReference>
<dbReference type="Gene3D" id="1.10.287.130">
    <property type="match status" value="1"/>
</dbReference>
<feature type="transmembrane region" description="Helical" evidence="10">
    <location>
        <begin position="176"/>
        <end position="198"/>
    </location>
</feature>
<comment type="catalytic activity">
    <reaction evidence="1">
        <text>ATP + protein L-histidine = ADP + protein N-phospho-L-histidine.</text>
        <dbReference type="EC" id="2.7.13.3"/>
    </reaction>
</comment>
<dbReference type="InterPro" id="IPR036890">
    <property type="entry name" value="HATPase_C_sf"/>
</dbReference>
<dbReference type="PANTHER" id="PTHR43065:SF10">
    <property type="entry name" value="PEROXIDE STRESS-ACTIVATED HISTIDINE KINASE MAK3"/>
    <property type="match status" value="1"/>
</dbReference>
<dbReference type="SUPFAM" id="SSF47384">
    <property type="entry name" value="Homodimeric domain of signal transducing histidine kinase"/>
    <property type="match status" value="1"/>
</dbReference>
<keyword evidence="9" id="KW-0902">Two-component regulatory system</keyword>
<keyword evidence="6" id="KW-0547">Nucleotide-binding</keyword>
<dbReference type="EC" id="2.7.13.3" evidence="3"/>
<accession>A0A6P1E2D7</accession>
<dbReference type="AlphaFoldDB" id="A0A6P1E2D7"/>
<dbReference type="GO" id="GO:0005524">
    <property type="term" value="F:ATP binding"/>
    <property type="evidence" value="ECO:0007669"/>
    <property type="project" value="UniProtKB-KW"/>
</dbReference>
<dbReference type="PANTHER" id="PTHR43065">
    <property type="entry name" value="SENSOR HISTIDINE KINASE"/>
    <property type="match status" value="1"/>
</dbReference>
<feature type="domain" description="HAMP" evidence="12">
    <location>
        <begin position="200"/>
        <end position="254"/>
    </location>
</feature>
<evidence type="ECO:0000256" key="2">
    <source>
        <dbReference type="ARBA" id="ARBA00004370"/>
    </source>
</evidence>
<dbReference type="PROSITE" id="PS50109">
    <property type="entry name" value="HIS_KIN"/>
    <property type="match status" value="1"/>
</dbReference>
<evidence type="ECO:0000313" key="13">
    <source>
        <dbReference type="EMBL" id="NEX22174.1"/>
    </source>
</evidence>
<keyword evidence="8" id="KW-0067">ATP-binding</keyword>
<dbReference type="RefSeq" id="WP_164655271.1">
    <property type="nucleotide sequence ID" value="NZ_JAAIJR010000086.1"/>
</dbReference>
<keyword evidence="4" id="KW-0597">Phosphoprotein</keyword>
<dbReference type="GO" id="GO:0000155">
    <property type="term" value="F:phosphorelay sensor kinase activity"/>
    <property type="evidence" value="ECO:0007669"/>
    <property type="project" value="InterPro"/>
</dbReference>
<evidence type="ECO:0000256" key="10">
    <source>
        <dbReference type="SAM" id="Phobius"/>
    </source>
</evidence>
<reference evidence="13 14" key="2">
    <citation type="submission" date="2020-02" db="EMBL/GenBank/DDBJ databases">
        <title>Genome sequences of Thiorhodococcus mannitoliphagus and Thiorhodococcus minor, purple sulfur photosynthetic bacteria in the gammaproteobacterial family, Chromatiaceae.</title>
        <authorList>
            <person name="Aviles F.A."/>
            <person name="Meyer T.E."/>
            <person name="Kyndt J.A."/>
        </authorList>
    </citation>
    <scope>NUCLEOTIDE SEQUENCE [LARGE SCALE GENOMIC DNA]</scope>
    <source>
        <strain evidence="13 14">DSM 18266</strain>
    </source>
</reference>
<reference evidence="14" key="1">
    <citation type="journal article" date="2020" name="Microbiol. Resour. Announc.">
        <title>Draft Genome Sequences of Thiorhodococcus mannitoliphagus and Thiorhodococcus minor, Purple Sulfur Photosynthetic Bacteria in the Gammaproteobacterial Family Chromatiaceae.</title>
        <authorList>
            <person name="Aviles F.A."/>
            <person name="Meyer T.E."/>
            <person name="Kyndt J.A."/>
        </authorList>
    </citation>
    <scope>NUCLEOTIDE SEQUENCE [LARGE SCALE GENOMIC DNA]</scope>
    <source>
        <strain evidence="14">DSM 18266</strain>
    </source>
</reference>
<evidence type="ECO:0000259" key="11">
    <source>
        <dbReference type="PROSITE" id="PS50109"/>
    </source>
</evidence>
<evidence type="ECO:0000256" key="7">
    <source>
        <dbReference type="ARBA" id="ARBA00022777"/>
    </source>
</evidence>
<evidence type="ECO:0000256" key="5">
    <source>
        <dbReference type="ARBA" id="ARBA00022679"/>
    </source>
</evidence>
<dbReference type="Gene3D" id="3.30.565.10">
    <property type="entry name" value="Histidine kinase-like ATPase, C-terminal domain"/>
    <property type="match status" value="1"/>
</dbReference>
<protein>
    <recommendedName>
        <fullName evidence="3">histidine kinase</fullName>
        <ecNumber evidence="3">2.7.13.3</ecNumber>
    </recommendedName>
</protein>
<organism evidence="13 14">
    <name type="scientific">Thiorhodococcus mannitoliphagus</name>
    <dbReference type="NCBI Taxonomy" id="329406"/>
    <lineage>
        <taxon>Bacteria</taxon>
        <taxon>Pseudomonadati</taxon>
        <taxon>Pseudomonadota</taxon>
        <taxon>Gammaproteobacteria</taxon>
        <taxon>Chromatiales</taxon>
        <taxon>Chromatiaceae</taxon>
        <taxon>Thiorhodococcus</taxon>
    </lineage>
</organism>
<evidence type="ECO:0000259" key="12">
    <source>
        <dbReference type="PROSITE" id="PS50885"/>
    </source>
</evidence>
<keyword evidence="10" id="KW-0472">Membrane</keyword>
<dbReference type="SMART" id="SM00388">
    <property type="entry name" value="HisKA"/>
    <property type="match status" value="1"/>
</dbReference>
<keyword evidence="5" id="KW-0808">Transferase</keyword>
<evidence type="ECO:0000313" key="14">
    <source>
        <dbReference type="Proteomes" id="UP000471640"/>
    </source>
</evidence>
<dbReference type="PROSITE" id="PS50885">
    <property type="entry name" value="HAMP"/>
    <property type="match status" value="1"/>
</dbReference>
<evidence type="ECO:0000256" key="1">
    <source>
        <dbReference type="ARBA" id="ARBA00000085"/>
    </source>
</evidence>
<comment type="caution">
    <text evidence="13">The sequence shown here is derived from an EMBL/GenBank/DDBJ whole genome shotgun (WGS) entry which is preliminary data.</text>
</comment>
<feature type="domain" description="Histidine kinase" evidence="11">
    <location>
        <begin position="274"/>
        <end position="475"/>
    </location>
</feature>
<sequence>MSLTPASYRHRLPLSLSVAAVVTAVSMALSLGLQTLDNLREDQGRNALRLGHAMSEVLVQALLHDDVWLAYSLLRGPEKDAADATWIVIDAGQRVFASNRPQHFRLDQPLEGALPWLPVAASTSDAPVPALVRSIERQDDGTRRVLRLTLASEGGPVGELIALLSDRPFLARFREILVGGVLVTAAVLAVLLPVGWLWGRRMASPLMQLAACMARVGTEDARQLRCQVPESDSEIGQLGRQFSAMLAALAEKDALEQQMLQAERLAAVGRVAAGVAHEVNNPLGGMLMAIDTYRQGQVLDARTARLLDLIDRALQQIRGSVSALLVEARGDSRTLAPTDLEDVRTLVQPKLARSGVGLDWNVSLASALDLPAAPVRQLLLNLLLNAIEAAEPGGAVRVEAGSDGSQLAVRVENPGRPIPAEQLAHLFEPYPEQRPHAQGLGLWICYQIASQLGGQIRVASSAERTGFQVELPLGTEEAP</sequence>
<dbReference type="Proteomes" id="UP000471640">
    <property type="component" value="Unassembled WGS sequence"/>
</dbReference>
<dbReference type="CDD" id="cd00082">
    <property type="entry name" value="HisKA"/>
    <property type="match status" value="1"/>
</dbReference>
<dbReference type="GO" id="GO:0016020">
    <property type="term" value="C:membrane"/>
    <property type="evidence" value="ECO:0007669"/>
    <property type="project" value="UniProtKB-SubCell"/>
</dbReference>
<feature type="transmembrane region" description="Helical" evidence="10">
    <location>
        <begin position="12"/>
        <end position="33"/>
    </location>
</feature>
<dbReference type="InterPro" id="IPR005467">
    <property type="entry name" value="His_kinase_dom"/>
</dbReference>
<keyword evidence="7 13" id="KW-0418">Kinase</keyword>
<keyword evidence="10" id="KW-1133">Transmembrane helix</keyword>
<gene>
    <name evidence="13" type="ORF">G3480_18005</name>
</gene>
<proteinExistence type="predicted"/>
<evidence type="ECO:0000256" key="6">
    <source>
        <dbReference type="ARBA" id="ARBA00022741"/>
    </source>
</evidence>
<dbReference type="SUPFAM" id="SSF55874">
    <property type="entry name" value="ATPase domain of HSP90 chaperone/DNA topoisomerase II/histidine kinase"/>
    <property type="match status" value="1"/>
</dbReference>
<dbReference type="EMBL" id="JAAIJR010000086">
    <property type="protein sequence ID" value="NEX22174.1"/>
    <property type="molecule type" value="Genomic_DNA"/>
</dbReference>
<dbReference type="InterPro" id="IPR003594">
    <property type="entry name" value="HATPase_dom"/>
</dbReference>
<dbReference type="Gene3D" id="6.10.340.10">
    <property type="match status" value="1"/>
</dbReference>